<evidence type="ECO:0000256" key="4">
    <source>
        <dbReference type="ARBA" id="ARBA00022889"/>
    </source>
</evidence>
<dbReference type="SUPFAM" id="SSF48371">
    <property type="entry name" value="ARM repeat"/>
    <property type="match status" value="1"/>
</dbReference>
<dbReference type="GO" id="GO:0005912">
    <property type="term" value="C:adherens junction"/>
    <property type="evidence" value="ECO:0007669"/>
    <property type="project" value="TreeGrafter"/>
</dbReference>
<keyword evidence="5" id="KW-0965">Cell junction</keyword>
<dbReference type="GO" id="GO:0005634">
    <property type="term" value="C:nucleus"/>
    <property type="evidence" value="ECO:0007669"/>
    <property type="project" value="TreeGrafter"/>
</dbReference>
<dbReference type="GO" id="GO:0005737">
    <property type="term" value="C:cytoplasm"/>
    <property type="evidence" value="ECO:0007669"/>
    <property type="project" value="TreeGrafter"/>
</dbReference>
<evidence type="ECO:0000256" key="5">
    <source>
        <dbReference type="ARBA" id="ARBA00022949"/>
    </source>
</evidence>
<evidence type="ECO:0000256" key="2">
    <source>
        <dbReference type="ARBA" id="ARBA00005462"/>
    </source>
</evidence>
<dbReference type="GO" id="GO:0014069">
    <property type="term" value="C:postsynaptic density"/>
    <property type="evidence" value="ECO:0007669"/>
    <property type="project" value="TreeGrafter"/>
</dbReference>
<proteinExistence type="inferred from homology"/>
<dbReference type="AlphaFoldDB" id="A0A8C4RAQ4"/>
<dbReference type="PANTHER" id="PTHR10372">
    <property type="entry name" value="PLAKOPHILLIN-RELATED"/>
    <property type="match status" value="1"/>
</dbReference>
<dbReference type="GO" id="GO:0060997">
    <property type="term" value="P:dendritic spine morphogenesis"/>
    <property type="evidence" value="ECO:0007669"/>
    <property type="project" value="TreeGrafter"/>
</dbReference>
<name>A0A8C4RAQ4_EPTBU</name>
<dbReference type="GeneTree" id="ENSGT00940000154952"/>
<keyword evidence="4" id="KW-0130">Cell adhesion</keyword>
<dbReference type="Proteomes" id="UP000694388">
    <property type="component" value="Unplaced"/>
</dbReference>
<reference evidence="6" key="2">
    <citation type="submission" date="2025-09" db="UniProtKB">
        <authorList>
            <consortium name="Ensembl"/>
        </authorList>
    </citation>
    <scope>IDENTIFICATION</scope>
</reference>
<evidence type="ECO:0008006" key="8">
    <source>
        <dbReference type="Google" id="ProtNLM"/>
    </source>
</evidence>
<protein>
    <recommendedName>
        <fullName evidence="8">Catenin delta-2</fullName>
    </recommendedName>
</protein>
<dbReference type="Gene3D" id="1.25.10.10">
    <property type="entry name" value="Leucine-rich Repeat Variant"/>
    <property type="match status" value="1"/>
</dbReference>
<dbReference type="SMART" id="SM00185">
    <property type="entry name" value="ARM"/>
    <property type="match status" value="1"/>
</dbReference>
<dbReference type="InterPro" id="IPR000225">
    <property type="entry name" value="Armadillo"/>
</dbReference>
<dbReference type="InterPro" id="IPR028435">
    <property type="entry name" value="Plakophilin/d_Catenin"/>
</dbReference>
<accession>A0A8C4RAQ4</accession>
<comment type="subcellular location">
    <subcellularLocation>
        <location evidence="1">Cell junction</location>
    </subcellularLocation>
</comment>
<dbReference type="GO" id="GO:0098609">
    <property type="term" value="P:cell-cell adhesion"/>
    <property type="evidence" value="ECO:0007669"/>
    <property type="project" value="InterPro"/>
</dbReference>
<evidence type="ECO:0000256" key="3">
    <source>
        <dbReference type="ARBA" id="ARBA00022737"/>
    </source>
</evidence>
<evidence type="ECO:0000313" key="7">
    <source>
        <dbReference type="Proteomes" id="UP000694388"/>
    </source>
</evidence>
<evidence type="ECO:0000256" key="1">
    <source>
        <dbReference type="ARBA" id="ARBA00004282"/>
    </source>
</evidence>
<dbReference type="InterPro" id="IPR011989">
    <property type="entry name" value="ARM-like"/>
</dbReference>
<keyword evidence="7" id="KW-1185">Reference proteome</keyword>
<sequence>MARDARNKDLIGKYAMRDLVERLPEAGMVGQMAYNDSTLTAVCCALHEVTTSNMENAKALRDAGGIERLVALARGKSDGVAAKVVRAAVQVLGSLWLYRDLRTLFKKSSQLPIRHQNKGIHQKNMLPAWNKIACGDGWTQQHFTGTASAMDRPRFSSRISLQAMCPSHTAPLLSSTSASSMVPSAIDHSNSAEGGTVLAIVASPLQAEPRTELNATQVSTAGGDCRPWATDVTSMAISLHPPYAVQSVPNASYQKLLPLPGQVNLPGSRDWNTHRPAVTSQVNVGDTCGRFQPSQPIGTDGKYSGLYATQSGKYSNYSTLHCQDSVDSWV</sequence>
<comment type="similarity">
    <text evidence="2">Belongs to the beta-catenin family.</text>
</comment>
<dbReference type="PANTHER" id="PTHR10372:SF9">
    <property type="entry name" value="CATENIN DELTA-2"/>
    <property type="match status" value="1"/>
</dbReference>
<organism evidence="6 7">
    <name type="scientific">Eptatretus burgeri</name>
    <name type="common">Inshore hagfish</name>
    <dbReference type="NCBI Taxonomy" id="7764"/>
    <lineage>
        <taxon>Eukaryota</taxon>
        <taxon>Metazoa</taxon>
        <taxon>Chordata</taxon>
        <taxon>Craniata</taxon>
        <taxon>Vertebrata</taxon>
        <taxon>Cyclostomata</taxon>
        <taxon>Myxini</taxon>
        <taxon>Myxiniformes</taxon>
        <taxon>Myxinidae</taxon>
        <taxon>Eptatretinae</taxon>
        <taxon>Eptatretus</taxon>
    </lineage>
</organism>
<keyword evidence="3" id="KW-0677">Repeat</keyword>
<reference evidence="6" key="1">
    <citation type="submission" date="2025-08" db="UniProtKB">
        <authorList>
            <consortium name="Ensembl"/>
        </authorList>
    </citation>
    <scope>IDENTIFICATION</scope>
</reference>
<evidence type="ECO:0000313" key="6">
    <source>
        <dbReference type="Ensembl" id="ENSEBUP00000026856.1"/>
    </source>
</evidence>
<dbReference type="Ensembl" id="ENSEBUT00000027432.1">
    <property type="protein sequence ID" value="ENSEBUP00000026856.1"/>
    <property type="gene ID" value="ENSEBUG00000016530.1"/>
</dbReference>
<dbReference type="InterPro" id="IPR016024">
    <property type="entry name" value="ARM-type_fold"/>
</dbReference>
<dbReference type="GO" id="GO:0005886">
    <property type="term" value="C:plasma membrane"/>
    <property type="evidence" value="ECO:0007669"/>
    <property type="project" value="TreeGrafter"/>
</dbReference>